<dbReference type="EMBL" id="FOAA01000019">
    <property type="protein sequence ID" value="SEL52200.1"/>
    <property type="molecule type" value="Genomic_DNA"/>
</dbReference>
<dbReference type="InterPro" id="IPR033644">
    <property type="entry name" value="Ferrochelatase_C"/>
</dbReference>
<keyword evidence="7 9" id="KW-0627">Porphyrin biosynthesis</keyword>
<dbReference type="Pfam" id="PF00762">
    <property type="entry name" value="Ferrochelatase"/>
    <property type="match status" value="1"/>
</dbReference>
<comment type="catalytic activity">
    <reaction evidence="8">
        <text>Fe-coproporphyrin III + 2 H(+) = coproporphyrin III + Fe(2+)</text>
        <dbReference type="Rhea" id="RHEA:49572"/>
        <dbReference type="ChEBI" id="CHEBI:15378"/>
        <dbReference type="ChEBI" id="CHEBI:29033"/>
        <dbReference type="ChEBI" id="CHEBI:68438"/>
        <dbReference type="ChEBI" id="CHEBI:131725"/>
        <dbReference type="EC" id="4.99.1.9"/>
    </reaction>
    <physiologicalReaction direction="right-to-left" evidence="8">
        <dbReference type="Rhea" id="RHEA:49574"/>
    </physiologicalReaction>
</comment>
<dbReference type="PANTHER" id="PTHR11108:SF1">
    <property type="entry name" value="FERROCHELATASE, MITOCHONDRIAL"/>
    <property type="match status" value="1"/>
</dbReference>
<evidence type="ECO:0000256" key="5">
    <source>
        <dbReference type="ARBA" id="ARBA00023133"/>
    </source>
</evidence>
<comment type="catalytic activity">
    <reaction evidence="9 10">
        <text>heme b + 2 H(+) = protoporphyrin IX + Fe(2+)</text>
        <dbReference type="Rhea" id="RHEA:22584"/>
        <dbReference type="ChEBI" id="CHEBI:15378"/>
        <dbReference type="ChEBI" id="CHEBI:29033"/>
        <dbReference type="ChEBI" id="CHEBI:57306"/>
        <dbReference type="ChEBI" id="CHEBI:60344"/>
        <dbReference type="EC" id="4.98.1.1"/>
    </reaction>
</comment>
<dbReference type="SUPFAM" id="SSF53800">
    <property type="entry name" value="Chelatase"/>
    <property type="match status" value="1"/>
</dbReference>
<dbReference type="InterPro" id="IPR001015">
    <property type="entry name" value="Ferrochelatase"/>
</dbReference>
<evidence type="ECO:0000313" key="12">
    <source>
        <dbReference type="EMBL" id="SEL52200.1"/>
    </source>
</evidence>
<dbReference type="CDD" id="cd03411">
    <property type="entry name" value="Ferrochelatase_N"/>
    <property type="match status" value="1"/>
</dbReference>
<keyword evidence="5 9" id="KW-0350">Heme biosynthesis</keyword>
<comment type="similarity">
    <text evidence="1 9 10">Belongs to the ferrochelatase family.</text>
</comment>
<dbReference type="HAMAP" id="MF_00323">
    <property type="entry name" value="Ferrochelatase"/>
    <property type="match status" value="1"/>
</dbReference>
<dbReference type="AlphaFoldDB" id="A0A1H7QW17"/>
<dbReference type="GO" id="GO:0046872">
    <property type="term" value="F:metal ion binding"/>
    <property type="evidence" value="ECO:0007669"/>
    <property type="project" value="UniProtKB-KW"/>
</dbReference>
<dbReference type="CDD" id="cd00419">
    <property type="entry name" value="Ferrochelatase_C"/>
    <property type="match status" value="1"/>
</dbReference>
<organism evidence="12 13">
    <name type="scientific">Ectothiorhodospira marina</name>
    <dbReference type="NCBI Taxonomy" id="1396821"/>
    <lineage>
        <taxon>Bacteria</taxon>
        <taxon>Pseudomonadati</taxon>
        <taxon>Pseudomonadota</taxon>
        <taxon>Gammaproteobacteria</taxon>
        <taxon>Chromatiales</taxon>
        <taxon>Ectothiorhodospiraceae</taxon>
        <taxon>Ectothiorhodospira</taxon>
    </lineage>
</organism>
<dbReference type="UniPathway" id="UPA00252">
    <property type="reaction ID" value="UER00325"/>
</dbReference>
<evidence type="ECO:0000256" key="10">
    <source>
        <dbReference type="RuleBase" id="RU000607"/>
    </source>
</evidence>
<evidence type="ECO:0000256" key="4">
    <source>
        <dbReference type="ARBA" id="ARBA00023004"/>
    </source>
</evidence>
<dbReference type="InterPro" id="IPR019772">
    <property type="entry name" value="Ferrochelatase_AS"/>
</dbReference>
<dbReference type="PROSITE" id="PS00534">
    <property type="entry name" value="FERROCHELATASE"/>
    <property type="match status" value="1"/>
</dbReference>
<dbReference type="GO" id="GO:0005737">
    <property type="term" value="C:cytoplasm"/>
    <property type="evidence" value="ECO:0007669"/>
    <property type="project" value="UniProtKB-SubCell"/>
</dbReference>
<feature type="binding site" evidence="9">
    <location>
        <position position="254"/>
    </location>
    <ligand>
        <name>Fe(2+)</name>
        <dbReference type="ChEBI" id="CHEBI:29033"/>
    </ligand>
</feature>
<dbReference type="Proteomes" id="UP000199256">
    <property type="component" value="Unassembled WGS sequence"/>
</dbReference>
<proteinExistence type="inferred from homology"/>
<evidence type="ECO:0000256" key="9">
    <source>
        <dbReference type="HAMAP-Rule" id="MF_00323"/>
    </source>
</evidence>
<evidence type="ECO:0000256" key="11">
    <source>
        <dbReference type="SAM" id="MobiDB-lite"/>
    </source>
</evidence>
<keyword evidence="4 9" id="KW-0408">Iron</keyword>
<evidence type="ECO:0000313" key="13">
    <source>
        <dbReference type="Proteomes" id="UP000199256"/>
    </source>
</evidence>
<feature type="binding site" evidence="9">
    <location>
        <position position="335"/>
    </location>
    <ligand>
        <name>Fe(2+)</name>
        <dbReference type="ChEBI" id="CHEBI:29033"/>
    </ligand>
</feature>
<keyword evidence="6 9" id="KW-0456">Lyase</keyword>
<dbReference type="GO" id="GO:0004325">
    <property type="term" value="F:ferrochelatase activity"/>
    <property type="evidence" value="ECO:0007669"/>
    <property type="project" value="UniProtKB-UniRule"/>
</dbReference>
<evidence type="ECO:0000256" key="6">
    <source>
        <dbReference type="ARBA" id="ARBA00023239"/>
    </source>
</evidence>
<dbReference type="Gene3D" id="3.40.50.1400">
    <property type="match status" value="2"/>
</dbReference>
<evidence type="ECO:0000256" key="1">
    <source>
        <dbReference type="ARBA" id="ARBA00007718"/>
    </source>
</evidence>
<protein>
    <recommendedName>
        <fullName evidence="9 10">Ferrochelatase</fullName>
        <ecNumber evidence="9 10">4.98.1.1</ecNumber>
    </recommendedName>
    <alternativeName>
        <fullName evidence="9">Heme synthase</fullName>
    </alternativeName>
    <alternativeName>
        <fullName evidence="9">Protoheme ferro-lyase</fullName>
    </alternativeName>
</protein>
<dbReference type="EC" id="4.98.1.1" evidence="9 10"/>
<evidence type="ECO:0000256" key="3">
    <source>
        <dbReference type="ARBA" id="ARBA00022723"/>
    </source>
</evidence>
<dbReference type="FunFam" id="3.40.50.1400:FF:000002">
    <property type="entry name" value="Ferrochelatase"/>
    <property type="match status" value="1"/>
</dbReference>
<gene>
    <name evidence="9" type="primary">hemH</name>
    <name evidence="12" type="ORF">SAMN05444515_11946</name>
</gene>
<keyword evidence="3 9" id="KW-0479">Metal-binding</keyword>
<accession>A0A1H7QW17</accession>
<comment type="subcellular location">
    <subcellularLocation>
        <location evidence="9 10">Cytoplasm</location>
    </subcellularLocation>
</comment>
<dbReference type="STRING" id="1396821.SAMN05444515_11946"/>
<evidence type="ECO:0000256" key="8">
    <source>
        <dbReference type="ARBA" id="ARBA00024536"/>
    </source>
</evidence>
<sequence>MALELYREAVDLDAPVTRRKDESAETSADRSPSGLSSNQKAERTMTYIGEPDYRHGSPQSLGILITNLGTPDAPTPAALKRYLKEFLWDPRVVEAPRPLWWLLLNGLILNTRPRKSAAKYAQIWGEDGSPLLTTTRAQGAAVAERMAERLPGPVKVAVAMRYGNPSIRAGLEELRRAGARRILVLPLYPQYAASTTGSTFDAVTHEVSRWRWVPELRFIMGYHSDPAYVQAVADSIREHWQANGQGERLLFSFHGIPRDYLDQGDPYHCYCQTTARLVAENLGLPEHQWQVAFQSRFGRQQWLTPYTSETITGLPEQGVKSLDVVCPGFSADCLETLEEIADESREAFLEAGGERFSYIPSLNTRRDHTDALADLILRHIQGWPEADTGYDYEARRELGEQARERALAMGAKN</sequence>
<keyword evidence="2 9" id="KW-0963">Cytoplasm</keyword>
<dbReference type="NCBIfam" id="TIGR00109">
    <property type="entry name" value="hemH"/>
    <property type="match status" value="1"/>
</dbReference>
<reference evidence="13" key="1">
    <citation type="submission" date="2016-10" db="EMBL/GenBank/DDBJ databases">
        <authorList>
            <person name="Varghese N."/>
            <person name="Submissions S."/>
        </authorList>
    </citation>
    <scope>NUCLEOTIDE SEQUENCE [LARGE SCALE GENOMIC DNA]</scope>
    <source>
        <strain evidence="13">DSM 241</strain>
    </source>
</reference>
<evidence type="ECO:0000256" key="7">
    <source>
        <dbReference type="ARBA" id="ARBA00023244"/>
    </source>
</evidence>
<evidence type="ECO:0000256" key="2">
    <source>
        <dbReference type="ARBA" id="ARBA00022490"/>
    </source>
</evidence>
<feature type="compositionally biased region" description="Polar residues" evidence="11">
    <location>
        <begin position="25"/>
        <end position="39"/>
    </location>
</feature>
<comment type="pathway">
    <text evidence="9 10">Porphyrin-containing compound metabolism; protoheme biosynthesis; protoheme from protoporphyrin-IX: step 1/1.</text>
</comment>
<dbReference type="GO" id="GO:0006783">
    <property type="term" value="P:heme biosynthetic process"/>
    <property type="evidence" value="ECO:0007669"/>
    <property type="project" value="UniProtKB-UniRule"/>
</dbReference>
<dbReference type="InterPro" id="IPR033659">
    <property type="entry name" value="Ferrochelatase_N"/>
</dbReference>
<keyword evidence="13" id="KW-1185">Reference proteome</keyword>
<name>A0A1H7QW17_9GAMM</name>
<dbReference type="PANTHER" id="PTHR11108">
    <property type="entry name" value="FERROCHELATASE"/>
    <property type="match status" value="1"/>
</dbReference>
<feature type="region of interest" description="Disordered" evidence="11">
    <location>
        <begin position="16"/>
        <end position="41"/>
    </location>
</feature>
<comment type="function">
    <text evidence="9 10">Catalyzes the ferrous insertion into protoporphyrin IX.</text>
</comment>